<comment type="caution">
    <text evidence="1">The sequence shown here is derived from an EMBL/GenBank/DDBJ whole genome shotgun (WGS) entry which is preliminary data.</text>
</comment>
<evidence type="ECO:0000313" key="2">
    <source>
        <dbReference type="Proteomes" id="UP000293547"/>
    </source>
</evidence>
<dbReference type="Proteomes" id="UP000293547">
    <property type="component" value="Unassembled WGS sequence"/>
</dbReference>
<name>A0ACB6F8A5_9PLEO</name>
<gene>
    <name evidence="1" type="ORF">AG0111_0g10740</name>
</gene>
<accession>A0ACB6F8A5</accession>
<proteinExistence type="predicted"/>
<protein>
    <submittedName>
        <fullName evidence="1">Uncharacterized protein</fullName>
    </submittedName>
</protein>
<sequence>MDLVKRAGDNVDLVVFENIQPIVWITTIPFFVICLASSAIRLYTRAFIRVPFGTDDWFILAGTILFISQQYIAWMWTILGGGLHITDPRVKTEDLKKISVYLFAEEFYYLLLQFFIKMSFLFFYCRTLEVDPGFKLAVIITMALVFYALQCIPIQAYFHPELYPNAKCIFSGL</sequence>
<evidence type="ECO:0000313" key="1">
    <source>
        <dbReference type="EMBL" id="KAB2100644.1"/>
    </source>
</evidence>
<reference evidence="1 2" key="1">
    <citation type="journal article" date="2019" name="bioRxiv">
        <title>Genomics, evolutionary history and diagnostics of the Alternaria alternata species group including apple and Asian pear pathotypes.</title>
        <authorList>
            <person name="Armitage A.D."/>
            <person name="Cockerton H.M."/>
            <person name="Sreenivasaprasad S."/>
            <person name="Woodhall J.W."/>
            <person name="Lane C.R."/>
            <person name="Harrison R.J."/>
            <person name="Clarkson J.P."/>
        </authorList>
    </citation>
    <scope>NUCLEOTIDE SEQUENCE [LARGE SCALE GENOMIC DNA]</scope>
    <source>
        <strain evidence="1 2">FERA 650</strain>
    </source>
</reference>
<keyword evidence="2" id="KW-1185">Reference proteome</keyword>
<dbReference type="EMBL" id="PDWZ02000012">
    <property type="protein sequence ID" value="KAB2100644.1"/>
    <property type="molecule type" value="Genomic_DNA"/>
</dbReference>
<organism evidence="1 2">
    <name type="scientific">Alternaria gaisen</name>
    <dbReference type="NCBI Taxonomy" id="167740"/>
    <lineage>
        <taxon>Eukaryota</taxon>
        <taxon>Fungi</taxon>
        <taxon>Dikarya</taxon>
        <taxon>Ascomycota</taxon>
        <taxon>Pezizomycotina</taxon>
        <taxon>Dothideomycetes</taxon>
        <taxon>Pleosporomycetidae</taxon>
        <taxon>Pleosporales</taxon>
        <taxon>Pleosporineae</taxon>
        <taxon>Pleosporaceae</taxon>
        <taxon>Alternaria</taxon>
        <taxon>Alternaria sect. Alternaria</taxon>
    </lineage>
</organism>